<keyword evidence="3" id="KW-1185">Reference proteome</keyword>
<dbReference type="EMBL" id="FOXA01000002">
    <property type="protein sequence ID" value="SFP05623.1"/>
    <property type="molecule type" value="Genomic_DNA"/>
</dbReference>
<proteinExistence type="predicted"/>
<name>A0A1I5M803_9RHOB</name>
<gene>
    <name evidence="2" type="ORF">SAMN04488047_102141</name>
</gene>
<dbReference type="Gene3D" id="3.30.450.20">
    <property type="entry name" value="PAS domain"/>
    <property type="match status" value="1"/>
</dbReference>
<dbReference type="STRING" id="441119.SAMN04488047_102141"/>
<dbReference type="InterPro" id="IPR035965">
    <property type="entry name" value="PAS-like_dom_sf"/>
</dbReference>
<dbReference type="InterPro" id="IPR000014">
    <property type="entry name" value="PAS"/>
</dbReference>
<dbReference type="Pfam" id="PF08448">
    <property type="entry name" value="PAS_4"/>
    <property type="match status" value="1"/>
</dbReference>
<accession>A0A1I5M803</accession>
<dbReference type="OrthoDB" id="9760752at2"/>
<organism evidence="2 3">
    <name type="scientific">Tranquillimonas alkanivorans</name>
    <dbReference type="NCBI Taxonomy" id="441119"/>
    <lineage>
        <taxon>Bacteria</taxon>
        <taxon>Pseudomonadati</taxon>
        <taxon>Pseudomonadota</taxon>
        <taxon>Alphaproteobacteria</taxon>
        <taxon>Rhodobacterales</taxon>
        <taxon>Roseobacteraceae</taxon>
        <taxon>Tranquillimonas</taxon>
    </lineage>
</organism>
<dbReference type="InterPro" id="IPR013656">
    <property type="entry name" value="PAS_4"/>
</dbReference>
<reference evidence="2 3" key="1">
    <citation type="submission" date="2016-10" db="EMBL/GenBank/DDBJ databases">
        <authorList>
            <person name="de Groot N.N."/>
        </authorList>
    </citation>
    <scope>NUCLEOTIDE SEQUENCE [LARGE SCALE GENOMIC DNA]</scope>
    <source>
        <strain evidence="2 3">DSM 19547</strain>
    </source>
</reference>
<dbReference type="CDD" id="cd00130">
    <property type="entry name" value="PAS"/>
    <property type="match status" value="1"/>
</dbReference>
<protein>
    <submittedName>
        <fullName evidence="2">PAS domain S-box-containing protein</fullName>
    </submittedName>
</protein>
<feature type="domain" description="PAS" evidence="1">
    <location>
        <begin position="42"/>
        <end position="97"/>
    </location>
</feature>
<dbReference type="PROSITE" id="PS50112">
    <property type="entry name" value="PAS"/>
    <property type="match status" value="1"/>
</dbReference>
<dbReference type="AlphaFoldDB" id="A0A1I5M803"/>
<dbReference type="NCBIfam" id="TIGR00229">
    <property type="entry name" value="sensory_box"/>
    <property type="match status" value="1"/>
</dbReference>
<evidence type="ECO:0000313" key="2">
    <source>
        <dbReference type="EMBL" id="SFP05623.1"/>
    </source>
</evidence>
<evidence type="ECO:0000259" key="1">
    <source>
        <dbReference type="PROSITE" id="PS50112"/>
    </source>
</evidence>
<evidence type="ECO:0000313" key="3">
    <source>
        <dbReference type="Proteomes" id="UP000199356"/>
    </source>
</evidence>
<sequence length="146" mass="15644">MGALGFGRDRQDAFRDTIRAPGPGGAAPQFSLAFLRTCADCVVLLTREGRISFVSESARTRFGPAQGDLSGRDIWDLWPEEDAPLLRDAVARAAAGDMARFPIGARSGGKVRWDVVLSPIIDPDGRVETLMVVLRDKGANEASESG</sequence>
<dbReference type="RefSeq" id="WP_093418182.1">
    <property type="nucleotide sequence ID" value="NZ_FOXA01000002.1"/>
</dbReference>
<dbReference type="SUPFAM" id="SSF55785">
    <property type="entry name" value="PYP-like sensor domain (PAS domain)"/>
    <property type="match status" value="1"/>
</dbReference>
<dbReference type="SMART" id="SM00091">
    <property type="entry name" value="PAS"/>
    <property type="match status" value="1"/>
</dbReference>
<dbReference type="Proteomes" id="UP000199356">
    <property type="component" value="Unassembled WGS sequence"/>
</dbReference>